<dbReference type="InterPro" id="IPR025711">
    <property type="entry name" value="PepSY"/>
</dbReference>
<evidence type="ECO:0000313" key="3">
    <source>
        <dbReference type="Proteomes" id="UP000028194"/>
    </source>
</evidence>
<dbReference type="HOGENOM" id="CLU_102442_0_0_2"/>
<dbReference type="STRING" id="1459636.NTE_00362"/>
<feature type="domain" description="PepSY" evidence="1">
    <location>
        <begin position="95"/>
        <end position="149"/>
    </location>
</feature>
<reference evidence="2 3" key="1">
    <citation type="journal article" date="2014" name="PLoS ONE">
        <title>Genome Sequence of Candidatus Nitrososphaera evergladensis from Group I.1b Enriched from Everglades Soil Reveals Novel Genomic Features of the Ammonia-Oxidizing Archaea.</title>
        <authorList>
            <person name="Zhalnina K.V."/>
            <person name="Dias R."/>
            <person name="Leonard M.T."/>
            <person name="Dorr de Quadros P."/>
            <person name="Camargo F.A."/>
            <person name="Drew J.C."/>
            <person name="Farmerie W.G."/>
            <person name="Daroub S.H."/>
            <person name="Triplett E.W."/>
        </authorList>
    </citation>
    <scope>NUCLEOTIDE SEQUENCE [LARGE SCALE GENOMIC DNA]</scope>
    <source>
        <strain evidence="2 3">SR1</strain>
    </source>
</reference>
<accession>A0A075MSY0</accession>
<dbReference type="KEGG" id="nev:NTE_00362"/>
<dbReference type="Pfam" id="PF03413">
    <property type="entry name" value="PepSY"/>
    <property type="match status" value="1"/>
</dbReference>
<name>A0A075MSY0_9ARCH</name>
<organism evidence="2 3">
    <name type="scientific">Candidatus Nitrososphaera evergladensis SR1</name>
    <dbReference type="NCBI Taxonomy" id="1459636"/>
    <lineage>
        <taxon>Archaea</taxon>
        <taxon>Nitrososphaerota</taxon>
        <taxon>Nitrososphaeria</taxon>
        <taxon>Nitrososphaerales</taxon>
        <taxon>Nitrososphaeraceae</taxon>
        <taxon>Nitrososphaera</taxon>
    </lineage>
</organism>
<dbReference type="AlphaFoldDB" id="A0A075MSY0"/>
<evidence type="ECO:0000313" key="2">
    <source>
        <dbReference type="EMBL" id="AIF82444.1"/>
    </source>
</evidence>
<dbReference type="Gene3D" id="3.10.450.40">
    <property type="match status" value="1"/>
</dbReference>
<dbReference type="Proteomes" id="UP000028194">
    <property type="component" value="Chromosome"/>
</dbReference>
<protein>
    <submittedName>
        <fullName evidence="2">Peptidase propeptide domain-containing protein</fullName>
    </submittedName>
</protein>
<evidence type="ECO:0000259" key="1">
    <source>
        <dbReference type="Pfam" id="PF03413"/>
    </source>
</evidence>
<dbReference type="EMBL" id="CP007174">
    <property type="protein sequence ID" value="AIF82444.1"/>
    <property type="molecule type" value="Genomic_DNA"/>
</dbReference>
<gene>
    <name evidence="2" type="ORF">NTE_00362</name>
</gene>
<keyword evidence="3" id="KW-1185">Reference proteome</keyword>
<sequence length="248" mass="25663">MSTRTRGNNNRSFLIPAALSLAASLLTMTWTTIIMPSLAFAQTSTNSGGDGAITQSNSSSNNTHAEGGPIAAGRINLKQAAVDFINGNLNATLFDAAEAAERQVQNSTVIAGRLDAVEGYLAYNITVADTDNNVTYRVYVDPSDGKIVSTSVGRPVSALGIPPSFEDLNATMIDAADVAENQIENSTAIAGSFAVTQGNALVYSVMVADLDKGLIYKVDIDAATGNAASISKGMPIGDLGIEGVFGHQ</sequence>
<proteinExistence type="predicted"/>